<reference evidence="3" key="1">
    <citation type="journal article" date="2019" name="Int. J. Syst. Evol. Microbiol.">
        <title>The Global Catalogue of Microorganisms (GCM) 10K type strain sequencing project: providing services to taxonomists for standard genome sequencing and annotation.</title>
        <authorList>
            <consortium name="The Broad Institute Genomics Platform"/>
            <consortium name="The Broad Institute Genome Sequencing Center for Infectious Disease"/>
            <person name="Wu L."/>
            <person name="Ma J."/>
        </authorList>
    </citation>
    <scope>NUCLEOTIDE SEQUENCE [LARGE SCALE GENOMIC DNA]</scope>
    <source>
        <strain evidence="3">CCUG 58412</strain>
    </source>
</reference>
<dbReference type="RefSeq" id="WP_379055132.1">
    <property type="nucleotide sequence ID" value="NZ_JBHTKB010000001.1"/>
</dbReference>
<protein>
    <submittedName>
        <fullName evidence="2">Uncharacterized protein</fullName>
    </submittedName>
</protein>
<accession>A0ABW3F1M0</accession>
<evidence type="ECO:0000256" key="1">
    <source>
        <dbReference type="SAM" id="MobiDB-lite"/>
    </source>
</evidence>
<keyword evidence="3" id="KW-1185">Reference proteome</keyword>
<gene>
    <name evidence="2" type="ORF">ACFQ1Z_02045</name>
</gene>
<organism evidence="2 3">
    <name type="scientific">Methylophilus luteus</name>
    <dbReference type="NCBI Taxonomy" id="640108"/>
    <lineage>
        <taxon>Bacteria</taxon>
        <taxon>Pseudomonadati</taxon>
        <taxon>Pseudomonadota</taxon>
        <taxon>Betaproteobacteria</taxon>
        <taxon>Nitrosomonadales</taxon>
        <taxon>Methylophilaceae</taxon>
        <taxon>Methylophilus</taxon>
    </lineage>
</organism>
<feature type="region of interest" description="Disordered" evidence="1">
    <location>
        <begin position="1"/>
        <end position="50"/>
    </location>
</feature>
<proteinExistence type="predicted"/>
<dbReference type="EMBL" id="JBHTKB010000001">
    <property type="protein sequence ID" value="MFD0912316.1"/>
    <property type="molecule type" value="Genomic_DNA"/>
</dbReference>
<name>A0ABW3F1M0_9PROT</name>
<evidence type="ECO:0000313" key="3">
    <source>
        <dbReference type="Proteomes" id="UP001597128"/>
    </source>
</evidence>
<sequence length="76" mass="8527">MTLNHDAHNCTAHSKHHDVEASDPETTCFNRRHTDKAGQDADTGNQDAYNPDIIFPAANNVEQDIASEFYPEIYIP</sequence>
<dbReference type="Proteomes" id="UP001597128">
    <property type="component" value="Unassembled WGS sequence"/>
</dbReference>
<evidence type="ECO:0000313" key="2">
    <source>
        <dbReference type="EMBL" id="MFD0912316.1"/>
    </source>
</evidence>
<comment type="caution">
    <text evidence="2">The sequence shown here is derived from an EMBL/GenBank/DDBJ whole genome shotgun (WGS) entry which is preliminary data.</text>
</comment>